<comment type="caution">
    <text evidence="1">The sequence shown here is derived from an EMBL/GenBank/DDBJ whole genome shotgun (WGS) entry which is preliminary data.</text>
</comment>
<dbReference type="EMBL" id="JAVRQU010000014">
    <property type="protein sequence ID" value="KAK5695288.1"/>
    <property type="molecule type" value="Genomic_DNA"/>
</dbReference>
<sequence>MVVHDTYDPHDEERTQYCHVNSDTLVDGKELLGTIFQGEQMAFGKAELKQLCGVLKRMRFQAESYNR</sequence>
<accession>A0AAN7VPN8</accession>
<proteinExistence type="predicted"/>
<protein>
    <submittedName>
        <fullName evidence="1">Uncharacterized protein</fullName>
    </submittedName>
</protein>
<name>A0AAN7VPN8_9PEZI</name>
<gene>
    <name evidence="1" type="ORF">LTR97_008794</name>
</gene>
<reference evidence="1" key="1">
    <citation type="submission" date="2023-08" db="EMBL/GenBank/DDBJ databases">
        <title>Black Yeasts Isolated from many extreme environments.</title>
        <authorList>
            <person name="Coleine C."/>
            <person name="Stajich J.E."/>
            <person name="Selbmann L."/>
        </authorList>
    </citation>
    <scope>NUCLEOTIDE SEQUENCE</scope>
    <source>
        <strain evidence="1">CCFEE 5810</strain>
    </source>
</reference>
<organism evidence="1 2">
    <name type="scientific">Elasticomyces elasticus</name>
    <dbReference type="NCBI Taxonomy" id="574655"/>
    <lineage>
        <taxon>Eukaryota</taxon>
        <taxon>Fungi</taxon>
        <taxon>Dikarya</taxon>
        <taxon>Ascomycota</taxon>
        <taxon>Pezizomycotina</taxon>
        <taxon>Dothideomycetes</taxon>
        <taxon>Dothideomycetidae</taxon>
        <taxon>Mycosphaerellales</taxon>
        <taxon>Teratosphaeriaceae</taxon>
        <taxon>Elasticomyces</taxon>
    </lineage>
</organism>
<dbReference type="Proteomes" id="UP001310594">
    <property type="component" value="Unassembled WGS sequence"/>
</dbReference>
<evidence type="ECO:0000313" key="2">
    <source>
        <dbReference type="Proteomes" id="UP001310594"/>
    </source>
</evidence>
<evidence type="ECO:0000313" key="1">
    <source>
        <dbReference type="EMBL" id="KAK5695288.1"/>
    </source>
</evidence>
<dbReference type="AlphaFoldDB" id="A0AAN7VPN8"/>